<organism evidence="1 2">
    <name type="scientific">Favolaschia claudopus</name>
    <dbReference type="NCBI Taxonomy" id="2862362"/>
    <lineage>
        <taxon>Eukaryota</taxon>
        <taxon>Fungi</taxon>
        <taxon>Dikarya</taxon>
        <taxon>Basidiomycota</taxon>
        <taxon>Agaricomycotina</taxon>
        <taxon>Agaricomycetes</taxon>
        <taxon>Agaricomycetidae</taxon>
        <taxon>Agaricales</taxon>
        <taxon>Marasmiineae</taxon>
        <taxon>Mycenaceae</taxon>
        <taxon>Favolaschia</taxon>
    </lineage>
</organism>
<reference evidence="1 2" key="1">
    <citation type="journal article" date="2024" name="J Genomics">
        <title>Draft genome sequencing and assembly of Favolaschia claudopus CIRM-BRFM 2984 isolated from oak limbs.</title>
        <authorList>
            <person name="Navarro D."/>
            <person name="Drula E."/>
            <person name="Chaduli D."/>
            <person name="Cazenave R."/>
            <person name="Ahrendt S."/>
            <person name="Wang J."/>
            <person name="Lipzen A."/>
            <person name="Daum C."/>
            <person name="Barry K."/>
            <person name="Grigoriev I.V."/>
            <person name="Favel A."/>
            <person name="Rosso M.N."/>
            <person name="Martin F."/>
        </authorList>
    </citation>
    <scope>NUCLEOTIDE SEQUENCE [LARGE SCALE GENOMIC DNA]</scope>
    <source>
        <strain evidence="1 2">CIRM-BRFM 2984</strain>
    </source>
</reference>
<dbReference type="Proteomes" id="UP001362999">
    <property type="component" value="Unassembled WGS sequence"/>
</dbReference>
<dbReference type="EMBL" id="JAWWNJ010000224">
    <property type="protein sequence ID" value="KAK6969446.1"/>
    <property type="molecule type" value="Genomic_DNA"/>
</dbReference>
<gene>
    <name evidence="1" type="ORF">R3P38DRAFT_3501343</name>
</gene>
<accession>A0AAV9Z3J9</accession>
<feature type="non-terminal residue" evidence="1">
    <location>
        <position position="249"/>
    </location>
</feature>
<keyword evidence="2" id="KW-1185">Reference proteome</keyword>
<evidence type="ECO:0000313" key="2">
    <source>
        <dbReference type="Proteomes" id="UP001362999"/>
    </source>
</evidence>
<name>A0AAV9Z3J9_9AGAR</name>
<dbReference type="AlphaFoldDB" id="A0AAV9Z3J9"/>
<proteinExistence type="predicted"/>
<protein>
    <submittedName>
        <fullName evidence="1">Uncharacterized protein</fullName>
    </submittedName>
</protein>
<evidence type="ECO:0000313" key="1">
    <source>
        <dbReference type="EMBL" id="KAK6969446.1"/>
    </source>
</evidence>
<comment type="caution">
    <text evidence="1">The sequence shown here is derived from an EMBL/GenBank/DDBJ whole genome shotgun (WGS) entry which is preliminary data.</text>
</comment>
<feature type="non-terminal residue" evidence="1">
    <location>
        <position position="1"/>
    </location>
</feature>
<sequence>SAIPEIVLDERGEADTQCSFLSALDPETLISLTMSPSHHCSPGAWLANDSDLFPTFRNLRSVTIDCDGPFIRPVHAFLIQLPALQHLTLTGRFCRSTEFTPTPGCSLPRTLRSFTGPAEYIPLFLADTACTRLAINTCCSPDELYATLLGTPLCVSAVTELEVQFSLAGVCTWKAPHRLFAAFPKLKTARIRISHPSFYGDGSGVSGPAETQIFRPAYLPGLPCILVSALRACATLSSVVIDWDLRDLA</sequence>